<evidence type="ECO:0000313" key="2">
    <source>
        <dbReference type="EMBL" id="MFC4389041.1"/>
    </source>
</evidence>
<organism evidence="2 3">
    <name type="scientific">Gracilibacillus marinus</name>
    <dbReference type="NCBI Taxonomy" id="630535"/>
    <lineage>
        <taxon>Bacteria</taxon>
        <taxon>Bacillati</taxon>
        <taxon>Bacillota</taxon>
        <taxon>Bacilli</taxon>
        <taxon>Bacillales</taxon>
        <taxon>Bacillaceae</taxon>
        <taxon>Gracilibacillus</taxon>
    </lineage>
</organism>
<gene>
    <name evidence="2" type="ORF">ACFOZ1_14655</name>
</gene>
<comment type="caution">
    <text evidence="2">The sequence shown here is derived from an EMBL/GenBank/DDBJ whole genome shotgun (WGS) entry which is preliminary data.</text>
</comment>
<evidence type="ECO:0000256" key="1">
    <source>
        <dbReference type="SAM" id="Phobius"/>
    </source>
</evidence>
<dbReference type="EMBL" id="JBHSDV010000005">
    <property type="protein sequence ID" value="MFC4389041.1"/>
    <property type="molecule type" value="Genomic_DNA"/>
</dbReference>
<dbReference type="Proteomes" id="UP001595880">
    <property type="component" value="Unassembled WGS sequence"/>
</dbReference>
<feature type="transmembrane region" description="Helical" evidence="1">
    <location>
        <begin position="77"/>
        <end position="98"/>
    </location>
</feature>
<protein>
    <submittedName>
        <fullName evidence="2">Uncharacterized protein</fullName>
    </submittedName>
</protein>
<sequence length="102" mass="11540">MGKNKSLGVGSLSLLIFILALLVSYMNFNRKTLGDHISDLLHINIPEMWLTIALLILAIIVGRKFEDHLFARISTLLSQIFLGIFIITIVIAIILWLFELFS</sequence>
<dbReference type="RefSeq" id="WP_390200496.1">
    <property type="nucleotide sequence ID" value="NZ_JBHSDV010000005.1"/>
</dbReference>
<keyword evidence="1" id="KW-1133">Transmembrane helix</keyword>
<feature type="transmembrane region" description="Helical" evidence="1">
    <location>
        <begin position="7"/>
        <end position="28"/>
    </location>
</feature>
<proteinExistence type="predicted"/>
<keyword evidence="1" id="KW-0472">Membrane</keyword>
<accession>A0ABV8VZE3</accession>
<evidence type="ECO:0000313" key="3">
    <source>
        <dbReference type="Proteomes" id="UP001595880"/>
    </source>
</evidence>
<feature type="transmembrane region" description="Helical" evidence="1">
    <location>
        <begin position="48"/>
        <end position="65"/>
    </location>
</feature>
<reference evidence="3" key="1">
    <citation type="journal article" date="2019" name="Int. J. Syst. Evol. Microbiol.">
        <title>The Global Catalogue of Microorganisms (GCM) 10K type strain sequencing project: providing services to taxonomists for standard genome sequencing and annotation.</title>
        <authorList>
            <consortium name="The Broad Institute Genomics Platform"/>
            <consortium name="The Broad Institute Genome Sequencing Center for Infectious Disease"/>
            <person name="Wu L."/>
            <person name="Ma J."/>
        </authorList>
    </citation>
    <scope>NUCLEOTIDE SEQUENCE [LARGE SCALE GENOMIC DNA]</scope>
    <source>
        <strain evidence="3">KACC 14058</strain>
    </source>
</reference>
<keyword evidence="3" id="KW-1185">Reference proteome</keyword>
<name>A0ABV8VZE3_9BACI</name>
<keyword evidence="1" id="KW-0812">Transmembrane</keyword>